<evidence type="ECO:0000256" key="1">
    <source>
        <dbReference type="ARBA" id="ARBA00004370"/>
    </source>
</evidence>
<dbReference type="PANTHER" id="PTHR12815:SF47">
    <property type="entry name" value="TRANSLOCATION AND ASSEMBLY MODULE SUBUNIT TAMA"/>
    <property type="match status" value="1"/>
</dbReference>
<dbReference type="Pfam" id="PF01103">
    <property type="entry name" value="Omp85"/>
    <property type="match status" value="1"/>
</dbReference>
<evidence type="ECO:0000256" key="4">
    <source>
        <dbReference type="ARBA" id="ARBA00022729"/>
    </source>
</evidence>
<keyword evidence="5" id="KW-0472">Membrane</keyword>
<keyword evidence="10" id="KW-1185">Reference proteome</keyword>
<dbReference type="OrthoDB" id="9803054at2"/>
<dbReference type="Pfam" id="PF07244">
    <property type="entry name" value="POTRA"/>
    <property type="match status" value="1"/>
</dbReference>
<proteinExistence type="predicted"/>
<name>A8PKX2_9COXI</name>
<reference evidence="9" key="2">
    <citation type="submission" date="2007-10" db="EMBL/GenBank/DDBJ databases">
        <authorList>
            <person name="Myers G.S."/>
        </authorList>
    </citation>
    <scope>NUCLEOTIDE SEQUENCE [LARGE SCALE GENOMIC DNA]</scope>
</reference>
<reference evidence="9" key="1">
    <citation type="submission" date="2006-04" db="EMBL/GenBank/DDBJ databases">
        <authorList>
            <person name="Seshadri R."/>
            <person name="Federici B.A."/>
        </authorList>
    </citation>
    <scope>NUCLEOTIDE SEQUENCE [LARGE SCALE GENOMIC DNA]</scope>
</reference>
<evidence type="ECO:0000256" key="6">
    <source>
        <dbReference type="ARBA" id="ARBA00023237"/>
    </source>
</evidence>
<dbReference type="PANTHER" id="PTHR12815">
    <property type="entry name" value="SORTING AND ASSEMBLY MACHINERY SAMM50 PROTEIN FAMILY MEMBER"/>
    <property type="match status" value="1"/>
</dbReference>
<evidence type="ECO:0000259" key="8">
    <source>
        <dbReference type="Pfam" id="PF07244"/>
    </source>
</evidence>
<dbReference type="AlphaFoldDB" id="A8PKX2"/>
<evidence type="ECO:0000256" key="5">
    <source>
        <dbReference type="ARBA" id="ARBA00023136"/>
    </source>
</evidence>
<evidence type="ECO:0000313" key="10">
    <source>
        <dbReference type="Proteomes" id="UP000054075"/>
    </source>
</evidence>
<dbReference type="Gene3D" id="3.10.20.310">
    <property type="entry name" value="membrane protein fhac"/>
    <property type="match status" value="2"/>
</dbReference>
<keyword evidence="3" id="KW-0812">Transmembrane</keyword>
<evidence type="ECO:0000313" key="9">
    <source>
        <dbReference type="EMBL" id="EDP45736.1"/>
    </source>
</evidence>
<evidence type="ECO:0000256" key="2">
    <source>
        <dbReference type="ARBA" id="ARBA00022452"/>
    </source>
</evidence>
<dbReference type="STRING" id="59196.RICGR_0087"/>
<dbReference type="GO" id="GO:0009279">
    <property type="term" value="C:cell outer membrane"/>
    <property type="evidence" value="ECO:0007669"/>
    <property type="project" value="TreeGrafter"/>
</dbReference>
<evidence type="ECO:0000256" key="3">
    <source>
        <dbReference type="ARBA" id="ARBA00022692"/>
    </source>
</evidence>
<dbReference type="InterPro" id="IPR010827">
    <property type="entry name" value="BamA/TamA_POTRA"/>
</dbReference>
<keyword evidence="6" id="KW-0998">Cell outer membrane</keyword>
<dbReference type="EMBL" id="AAQJ02000001">
    <property type="protein sequence ID" value="EDP45736.1"/>
    <property type="molecule type" value="Genomic_DNA"/>
</dbReference>
<organism evidence="9 10">
    <name type="scientific">Rickettsiella grylli</name>
    <dbReference type="NCBI Taxonomy" id="59196"/>
    <lineage>
        <taxon>Bacteria</taxon>
        <taxon>Pseudomonadati</taxon>
        <taxon>Pseudomonadota</taxon>
        <taxon>Gammaproteobacteria</taxon>
        <taxon>Legionellales</taxon>
        <taxon>Coxiellaceae</taxon>
        <taxon>Rickettsiella</taxon>
    </lineage>
</organism>
<evidence type="ECO:0000259" key="7">
    <source>
        <dbReference type="Pfam" id="PF01103"/>
    </source>
</evidence>
<feature type="domain" description="POTRA" evidence="8">
    <location>
        <begin position="198"/>
        <end position="250"/>
    </location>
</feature>
<dbReference type="RefSeq" id="WP_006034724.1">
    <property type="nucleotide sequence ID" value="NZ_AAQJ02000001.1"/>
</dbReference>
<dbReference type="InterPro" id="IPR000184">
    <property type="entry name" value="Bac_surfAg_D15"/>
</dbReference>
<dbReference type="GO" id="GO:0097347">
    <property type="term" value="C:TAM protein secretion complex"/>
    <property type="evidence" value="ECO:0007669"/>
    <property type="project" value="TreeGrafter"/>
</dbReference>
<dbReference type="Proteomes" id="UP000054075">
    <property type="component" value="Unassembled WGS sequence"/>
</dbReference>
<keyword evidence="2" id="KW-1134">Transmembrane beta strand</keyword>
<gene>
    <name evidence="9" type="ORF">RICGR_0087</name>
</gene>
<protein>
    <submittedName>
        <fullName evidence="9">Outer membrane protein</fullName>
    </submittedName>
</protein>
<comment type="caution">
    <text evidence="9">The sequence shown here is derived from an EMBL/GenBank/DDBJ whole genome shotgun (WGS) entry which is preliminary data.</text>
</comment>
<comment type="subcellular location">
    <subcellularLocation>
        <location evidence="1">Membrane</location>
    </subcellularLocation>
</comment>
<dbReference type="GO" id="GO:0009306">
    <property type="term" value="P:protein secretion"/>
    <property type="evidence" value="ECO:0007669"/>
    <property type="project" value="TreeGrafter"/>
</dbReference>
<feature type="domain" description="Bacterial surface antigen (D15)" evidence="7">
    <location>
        <begin position="308"/>
        <end position="573"/>
    </location>
</feature>
<sequence>MIRKIKSIIAAMTWLNLFFVSSGYTTQCLHITYRIQGLPQALMSPVQQRLNHSLQTLKEPSTEDIQFWSNHGIRDIKKTLEIYGYFKPSIHRTVQKIGENWEVRYQISAGPPLKITTLELSIVNTPDDPQIKNLMNDFPLHQGERFCSKAYEDAKENLLAQVVADGYLSAYFSKHIILINRNAYTAQISLTLNTGPRYYFGPITFKQSILSNRLLERYIPFKVGDPYSSVQLLKLQENLNKSGYFQNVSILDSPINSFNQHQPISLILTPRPSQQYTAGIGYGTDVGVRGTLGWESRYLNKAGHRLSIFSQLSKIQNGFQTTYTFPGKHPNTDNYTINFAIVRKKLAQVTRTTQQIGTTSTCEWNGWQRNLFLNYQVERFNYLNQPTKNARLLTPGINLSYSKSDNPLFSLQGYRFNFRLQGAAQPVLSTVSFLQTELQGKYIFSWNDNNRLLFRGDIGYTLTSNLSNFPPSLLFYAGGSQNIRGYAYQSLGPGRYLLVGSIEYQHRLIRNFYGALFFDAGNAVNDFPIHLQKGAGIGLVWASPLGPLELTAGKALDIPSHPIRFQFTMGFDFL</sequence>
<dbReference type="InterPro" id="IPR039910">
    <property type="entry name" value="D15-like"/>
</dbReference>
<accession>A8PKX2</accession>
<dbReference type="eggNOG" id="COG0729">
    <property type="taxonomic scope" value="Bacteria"/>
</dbReference>
<dbReference type="Gene3D" id="2.40.160.50">
    <property type="entry name" value="membrane protein fhac: a member of the omp85/tpsb transporter family"/>
    <property type="match status" value="1"/>
</dbReference>
<keyword evidence="4" id="KW-0732">Signal</keyword>